<dbReference type="SUPFAM" id="SSF53822">
    <property type="entry name" value="Periplasmic binding protein-like I"/>
    <property type="match status" value="1"/>
</dbReference>
<evidence type="ECO:0000256" key="4">
    <source>
        <dbReference type="ARBA" id="ARBA00022729"/>
    </source>
</evidence>
<dbReference type="InterPro" id="IPR028082">
    <property type="entry name" value="Peripla_BP_I"/>
</dbReference>
<evidence type="ECO:0000313" key="9">
    <source>
        <dbReference type="Proteomes" id="UP001206821"/>
    </source>
</evidence>
<comment type="similarity">
    <text evidence="2">Belongs to the BMP lipoprotein family.</text>
</comment>
<dbReference type="InterPro" id="IPR003760">
    <property type="entry name" value="PnrA-like"/>
</dbReference>
<feature type="domain" description="ABC transporter substrate-binding protein PnrA-like" evidence="7">
    <location>
        <begin position="39"/>
        <end position="308"/>
    </location>
</feature>
<reference evidence="8 9" key="1">
    <citation type="submission" date="2022-07" db="EMBL/GenBank/DDBJ databases">
        <title>Genomic and pangenome structural analysis of the polyextremophile Exiguobacterium.</title>
        <authorList>
            <person name="Shen L."/>
        </authorList>
    </citation>
    <scope>NUCLEOTIDE SEQUENCE [LARGE SCALE GENOMIC DNA]</scope>
    <source>
        <strain evidence="8 9">12_1</strain>
    </source>
</reference>
<gene>
    <name evidence="8" type="ORF">NQG31_01045</name>
</gene>
<accession>A0ABT2KUL8</accession>
<evidence type="ECO:0000256" key="6">
    <source>
        <dbReference type="ARBA" id="ARBA00023288"/>
    </source>
</evidence>
<keyword evidence="4" id="KW-0732">Signal</keyword>
<proteinExistence type="inferred from homology"/>
<dbReference type="PANTHER" id="PTHR34296:SF2">
    <property type="entry name" value="ABC TRANSPORTER GUANOSINE-BINDING PROTEIN NUPN"/>
    <property type="match status" value="1"/>
</dbReference>
<keyword evidence="9" id="KW-1185">Reference proteome</keyword>
<comment type="subcellular location">
    <subcellularLocation>
        <location evidence="1">Cell membrane</location>
        <topology evidence="1">Lipid-anchor</topology>
    </subcellularLocation>
</comment>
<organism evidence="8 9">
    <name type="scientific">Exiguobacterium alkaliphilum</name>
    <dbReference type="NCBI Taxonomy" id="1428684"/>
    <lineage>
        <taxon>Bacteria</taxon>
        <taxon>Bacillati</taxon>
        <taxon>Bacillota</taxon>
        <taxon>Bacilli</taxon>
        <taxon>Bacillales</taxon>
        <taxon>Bacillales Family XII. Incertae Sedis</taxon>
        <taxon>Exiguobacterium</taxon>
    </lineage>
</organism>
<dbReference type="Pfam" id="PF02608">
    <property type="entry name" value="Bmp"/>
    <property type="match status" value="1"/>
</dbReference>
<keyword evidence="6" id="KW-0449">Lipoprotein</keyword>
<dbReference type="PROSITE" id="PS51257">
    <property type="entry name" value="PROKAR_LIPOPROTEIN"/>
    <property type="match status" value="1"/>
</dbReference>
<comment type="caution">
    <text evidence="8">The sequence shown here is derived from an EMBL/GenBank/DDBJ whole genome shotgun (WGS) entry which is preliminary data.</text>
</comment>
<dbReference type="EMBL" id="JANIEK010000002">
    <property type="protein sequence ID" value="MCT4794106.1"/>
    <property type="molecule type" value="Genomic_DNA"/>
</dbReference>
<evidence type="ECO:0000256" key="3">
    <source>
        <dbReference type="ARBA" id="ARBA00022475"/>
    </source>
</evidence>
<dbReference type="Proteomes" id="UP001206821">
    <property type="component" value="Unassembled WGS sequence"/>
</dbReference>
<protein>
    <submittedName>
        <fullName evidence="8">BMP family ABC transporter substrate-binding protein</fullName>
    </submittedName>
</protein>
<evidence type="ECO:0000256" key="2">
    <source>
        <dbReference type="ARBA" id="ARBA00008610"/>
    </source>
</evidence>
<name>A0ABT2KUL8_9BACL</name>
<sequence length="323" mass="34349">MKKGVIFGLMTASVLWLSACQSVIDRPETAIEERQSMGVVLSDVGLGDQSFSDAAMRGMGQLRETGEWYVDYRELEETKTYEAGFEQLVAAGHDVIIGLGFACQEDLEKVAANHPDQQFALIDAVSTLPNVISVTFEEVEGSALAGAVAGLETETGKIGFVGGVDNELIQKFSTGFLLGAQAVNADVELLVDYANDFASPEIGQQLAEKQIEAGADVLYAAAGLTGVGVLQTAQANGVKAIGVDSDQSMIAPDAVITSMLKQVDLAIVAIAENVQEDAFSEHLTIGLEQGGVGLAALRRVQWSDEEQERFDAFEKRLLEGNSP</sequence>
<evidence type="ECO:0000259" key="7">
    <source>
        <dbReference type="Pfam" id="PF02608"/>
    </source>
</evidence>
<evidence type="ECO:0000313" key="8">
    <source>
        <dbReference type="EMBL" id="MCT4794106.1"/>
    </source>
</evidence>
<dbReference type="CDD" id="cd06354">
    <property type="entry name" value="PBP1_PrnA-like"/>
    <property type="match status" value="1"/>
</dbReference>
<dbReference type="Gene3D" id="3.40.50.2300">
    <property type="match status" value="2"/>
</dbReference>
<keyword evidence="5" id="KW-0472">Membrane</keyword>
<dbReference type="PANTHER" id="PTHR34296">
    <property type="entry name" value="TRANSCRIPTIONAL ACTIVATOR PROTEIN MED"/>
    <property type="match status" value="1"/>
</dbReference>
<dbReference type="RefSeq" id="WP_034814809.1">
    <property type="nucleotide sequence ID" value="NZ_JANIEK010000002.1"/>
</dbReference>
<evidence type="ECO:0000256" key="1">
    <source>
        <dbReference type="ARBA" id="ARBA00004193"/>
    </source>
</evidence>
<dbReference type="InterPro" id="IPR050957">
    <property type="entry name" value="BMP_lipoprotein"/>
</dbReference>
<evidence type="ECO:0000256" key="5">
    <source>
        <dbReference type="ARBA" id="ARBA00023136"/>
    </source>
</evidence>
<keyword evidence="3" id="KW-1003">Cell membrane</keyword>